<keyword evidence="3 9" id="KW-0813">Transport</keyword>
<dbReference type="NCBIfam" id="TIGR00915">
    <property type="entry name" value="2A0602"/>
    <property type="match status" value="1"/>
</dbReference>
<evidence type="ECO:0000256" key="6">
    <source>
        <dbReference type="ARBA" id="ARBA00022692"/>
    </source>
</evidence>
<dbReference type="Gene3D" id="3.30.2090.10">
    <property type="entry name" value="Multidrug efflux transporter AcrB TolC docking domain, DN and DC subdomains"/>
    <property type="match status" value="2"/>
</dbReference>
<keyword evidence="6 9" id="KW-0812">Transmembrane</keyword>
<feature type="transmembrane region" description="Helical" evidence="9">
    <location>
        <begin position="394"/>
        <end position="414"/>
    </location>
</feature>
<name>A0A097EEJ1_9SPHN</name>
<dbReference type="NCBIfam" id="NF000282">
    <property type="entry name" value="RND_permease_1"/>
    <property type="match status" value="1"/>
</dbReference>
<comment type="subcellular location">
    <subcellularLocation>
        <location evidence="1 9">Cell inner membrane</location>
        <topology evidence="1 9">Multi-pass membrane protein</topology>
    </subcellularLocation>
</comment>
<evidence type="ECO:0000256" key="9">
    <source>
        <dbReference type="RuleBase" id="RU364070"/>
    </source>
</evidence>
<comment type="similarity">
    <text evidence="2 9">Belongs to the resistance-nodulation-cell division (RND) (TC 2.A.6) family.</text>
</comment>
<keyword evidence="7 9" id="KW-1133">Transmembrane helix</keyword>
<evidence type="ECO:0000313" key="12">
    <source>
        <dbReference type="Proteomes" id="UP000033200"/>
    </source>
</evidence>
<dbReference type="EMBL" id="CP009571">
    <property type="protein sequence ID" value="AIT05994.1"/>
    <property type="molecule type" value="Genomic_DNA"/>
</dbReference>
<sequence>MISRIFIDRPIFAWVLAIIVMLAGVGSILSLPIAQYPDVAPPQVSIRATFPGANAQTLQNSVTQIIEQQLTGIDGLLYFASSSSSRGQVTITATFEKGTDPDIAQVQVQNQVQQGVARLPQQVQQQGLVVRKSNPDNLLIVGVYDETDQRTNMDVSDYLVSNLQDPLGRVHGVGDVNVFGSQYAMRIWLDPSRLASYSLIPADISTAIQNQNTEVAAGEVGGLPSAPEQMLNATVTAQSRLQTPEQFRQIIVKTLPSGATVRLSDVARIELGAESYASVSRINRHPGAGIAVLLAPGADALETAELVKAEVARVAKTFPPGLKVAYANDTTAFIELSIEEVVKTLIEAVILVVIVMFVFLQSWRATLIPTIAVPVVLLGTFAVFHLAGFSINTLTLFGLVLAIGLLVDDAIVVVENVERLMEENPDMSPREATIESMNEITVALIAIALVLSAVFLPMAFFGGSTGVIYRQFSLTIVAAMVLSVLVALILSPALTASLLKQKSQEAEEAQGFKRRFPRVAGWGTKASTWFNTNFERGVERYTNAVRAVVDRKWLFLLIYLGVVALLAILFLRLPTGFLPTEDQGSAIVQFRLPAGATQARTIEVQKQVENYFIQNEGKNASVLFTVAGGGGGGASGQNTGQGFLNFVDWSERKGKENTADAITGRASAAFRGLRDAQVFALVPPAVRGLGQSDGFTMELQNTGGLSQDQFNAARDKLLAMANADSMLASVRLTELPDIATLRVDMDQQKLSALGLTQSNANSTLTTAWGGQYVNDFIDRGRVKRVYVQGDAQYRASPEDLKQWFVRGSNGQMVPFSSFASTGWATAPTTLSRFNGISSYEFQGSAASGKSSGDAMTRMAELASQIPGTSVSWAGLSYQERLSSGQAPLLYGLSILVVFLCLAALYESWSIPFAVLLIIPLGLIGAIAFVTLRGLTNDVYLQIGLLTTMGLAAKNAILMIEFAEQAERKGARVFDAALEAAKIRLRPILMTSFAFIFGVLPLAISTGAGANSRIAIGTAVIGGMLSATFLAIFYIPLFFVLVRRGVRDGIAKLRGRPTGHQGGKEDKEPPAPPMPPAAEPEPAR</sequence>
<dbReference type="RefSeq" id="WP_038660681.1">
    <property type="nucleotide sequence ID" value="NZ_CP009571.1"/>
</dbReference>
<dbReference type="PRINTS" id="PR00702">
    <property type="entry name" value="ACRIFLAVINRP"/>
</dbReference>
<protein>
    <recommendedName>
        <fullName evidence="9">Efflux pump membrane transporter</fullName>
    </recommendedName>
</protein>
<dbReference type="FunFam" id="1.20.1640.10:FF:000001">
    <property type="entry name" value="Efflux pump membrane transporter"/>
    <property type="match status" value="1"/>
</dbReference>
<dbReference type="PANTHER" id="PTHR32063">
    <property type="match status" value="1"/>
</dbReference>
<dbReference type="InterPro" id="IPR001036">
    <property type="entry name" value="Acrflvin-R"/>
</dbReference>
<dbReference type="STRING" id="1549858.MC45_05795"/>
<evidence type="ECO:0000313" key="11">
    <source>
        <dbReference type="EMBL" id="AIT05994.1"/>
    </source>
</evidence>
<dbReference type="PANTHER" id="PTHR32063:SF32">
    <property type="entry name" value="AMINOGLYCOSIDE EFFLUX PUMP-RELATED"/>
    <property type="match status" value="1"/>
</dbReference>
<dbReference type="Gene3D" id="3.30.70.1440">
    <property type="entry name" value="Multidrug efflux transporter AcrB pore domain"/>
    <property type="match status" value="1"/>
</dbReference>
<accession>A0A097EEJ1</accession>
<keyword evidence="12" id="KW-1185">Reference proteome</keyword>
<gene>
    <name evidence="11" type="ORF">MC45_05795</name>
</gene>
<dbReference type="SUPFAM" id="SSF82714">
    <property type="entry name" value="Multidrug efflux transporter AcrB TolC docking domain, DN and DC subdomains"/>
    <property type="match status" value="2"/>
</dbReference>
<feature type="transmembrane region" description="Helical" evidence="9">
    <location>
        <begin position="1013"/>
        <end position="1041"/>
    </location>
</feature>
<evidence type="ECO:0000256" key="1">
    <source>
        <dbReference type="ARBA" id="ARBA00004429"/>
    </source>
</evidence>
<dbReference type="Gene3D" id="3.30.70.1320">
    <property type="entry name" value="Multidrug efflux transporter AcrB pore domain like"/>
    <property type="match status" value="1"/>
</dbReference>
<dbReference type="Proteomes" id="UP000033200">
    <property type="component" value="Chromosome"/>
</dbReference>
<keyword evidence="5 9" id="KW-0997">Cell inner membrane</keyword>
<keyword evidence="4" id="KW-1003">Cell membrane</keyword>
<feature type="transmembrane region" description="Helical" evidence="9">
    <location>
        <begin position="341"/>
        <end position="360"/>
    </location>
</feature>
<dbReference type="Gene3D" id="1.20.1640.10">
    <property type="entry name" value="Multidrug efflux transporter AcrB transmembrane domain"/>
    <property type="match status" value="2"/>
</dbReference>
<dbReference type="GO" id="GO:0005886">
    <property type="term" value="C:plasma membrane"/>
    <property type="evidence" value="ECO:0007669"/>
    <property type="project" value="UniProtKB-SubCell"/>
</dbReference>
<dbReference type="GO" id="GO:0042910">
    <property type="term" value="F:xenobiotic transmembrane transporter activity"/>
    <property type="evidence" value="ECO:0007669"/>
    <property type="project" value="TreeGrafter"/>
</dbReference>
<feature type="transmembrane region" description="Helical" evidence="9">
    <location>
        <begin position="938"/>
        <end position="959"/>
    </location>
</feature>
<dbReference type="InterPro" id="IPR004764">
    <property type="entry name" value="MdtF-like"/>
</dbReference>
<feature type="transmembrane region" description="Helical" evidence="9">
    <location>
        <begin position="440"/>
        <end position="460"/>
    </location>
</feature>
<feature type="transmembrane region" description="Helical" evidence="9">
    <location>
        <begin position="912"/>
        <end position="932"/>
    </location>
</feature>
<feature type="transmembrane region" description="Helical" evidence="9">
    <location>
        <begin position="367"/>
        <end position="388"/>
    </location>
</feature>
<dbReference type="GO" id="GO:0009636">
    <property type="term" value="P:response to toxic substance"/>
    <property type="evidence" value="ECO:0007669"/>
    <property type="project" value="UniProtKB-ARBA"/>
</dbReference>
<organism evidence="11 12">
    <name type="scientific">Sphingomonas taxi</name>
    <dbReference type="NCBI Taxonomy" id="1549858"/>
    <lineage>
        <taxon>Bacteria</taxon>
        <taxon>Pseudomonadati</taxon>
        <taxon>Pseudomonadota</taxon>
        <taxon>Alphaproteobacteria</taxon>
        <taxon>Sphingomonadales</taxon>
        <taxon>Sphingomonadaceae</taxon>
        <taxon>Sphingomonas</taxon>
    </lineage>
</organism>
<feature type="transmembrane region" description="Helical" evidence="9">
    <location>
        <begin position="12"/>
        <end position="34"/>
    </location>
</feature>
<dbReference type="HOGENOM" id="CLU_002755_0_0_5"/>
<feature type="transmembrane region" description="Helical" evidence="9">
    <location>
        <begin position="888"/>
        <end position="905"/>
    </location>
</feature>
<feature type="region of interest" description="Disordered" evidence="10">
    <location>
        <begin position="1052"/>
        <end position="1083"/>
    </location>
</feature>
<evidence type="ECO:0000256" key="2">
    <source>
        <dbReference type="ARBA" id="ARBA00010942"/>
    </source>
</evidence>
<keyword evidence="8 9" id="KW-0472">Membrane</keyword>
<dbReference type="InterPro" id="IPR027463">
    <property type="entry name" value="AcrB_DN_DC_subdom"/>
</dbReference>
<evidence type="ECO:0000256" key="4">
    <source>
        <dbReference type="ARBA" id="ARBA00022475"/>
    </source>
</evidence>
<dbReference type="FunFam" id="3.30.70.1430:FF:000001">
    <property type="entry name" value="Efflux pump membrane transporter"/>
    <property type="match status" value="1"/>
</dbReference>
<dbReference type="SUPFAM" id="SSF82693">
    <property type="entry name" value="Multidrug efflux transporter AcrB pore domain, PN1, PN2, PC1 and PC2 subdomains"/>
    <property type="match status" value="4"/>
</dbReference>
<evidence type="ECO:0000256" key="10">
    <source>
        <dbReference type="SAM" id="MobiDB-lite"/>
    </source>
</evidence>
<dbReference type="SUPFAM" id="SSF82866">
    <property type="entry name" value="Multidrug efflux transporter AcrB transmembrane domain"/>
    <property type="match status" value="2"/>
</dbReference>
<evidence type="ECO:0000256" key="3">
    <source>
        <dbReference type="ARBA" id="ARBA00022448"/>
    </source>
</evidence>
<feature type="transmembrane region" description="Helical" evidence="9">
    <location>
        <begin position="553"/>
        <end position="573"/>
    </location>
</feature>
<reference evidence="11 12" key="1">
    <citation type="submission" date="2014-09" db="EMBL/GenBank/DDBJ databases">
        <title>Using Illumina technology Improving SMRT sequencing Genome Assembly by RASTools.</title>
        <authorList>
            <person name="Zhou Y."/>
            <person name="Ma T."/>
            <person name="Liu T."/>
        </authorList>
    </citation>
    <scope>NUCLEOTIDE SEQUENCE [LARGE SCALE GENOMIC DNA]</scope>
    <source>
        <strain evidence="11 12">ATCC 55669</strain>
    </source>
</reference>
<evidence type="ECO:0000256" key="5">
    <source>
        <dbReference type="ARBA" id="ARBA00022519"/>
    </source>
</evidence>
<dbReference type="eggNOG" id="COG0841">
    <property type="taxonomic scope" value="Bacteria"/>
</dbReference>
<dbReference type="AlphaFoldDB" id="A0A097EEJ1"/>
<feature type="transmembrane region" description="Helical" evidence="9">
    <location>
        <begin position="472"/>
        <end position="494"/>
    </location>
</feature>
<dbReference type="KEGG" id="stax:MC45_05795"/>
<evidence type="ECO:0000256" key="8">
    <source>
        <dbReference type="ARBA" id="ARBA00023136"/>
    </source>
</evidence>
<evidence type="ECO:0000256" key="7">
    <source>
        <dbReference type="ARBA" id="ARBA00022989"/>
    </source>
</evidence>
<feature type="transmembrane region" description="Helical" evidence="9">
    <location>
        <begin position="987"/>
        <end position="1007"/>
    </location>
</feature>
<dbReference type="Gene3D" id="3.30.70.1430">
    <property type="entry name" value="Multidrug efflux transporter AcrB pore domain"/>
    <property type="match status" value="2"/>
</dbReference>
<proteinExistence type="inferred from homology"/>
<dbReference type="GO" id="GO:0015562">
    <property type="term" value="F:efflux transmembrane transporter activity"/>
    <property type="evidence" value="ECO:0007669"/>
    <property type="project" value="InterPro"/>
</dbReference>
<feature type="compositionally biased region" description="Pro residues" evidence="10">
    <location>
        <begin position="1069"/>
        <end position="1083"/>
    </location>
</feature>
<dbReference type="Pfam" id="PF00873">
    <property type="entry name" value="ACR_tran"/>
    <property type="match status" value="1"/>
</dbReference>